<evidence type="ECO:0000259" key="1">
    <source>
        <dbReference type="Pfam" id="PF16804"/>
    </source>
</evidence>
<dbReference type="EMBL" id="JAYERP010000001">
    <property type="protein sequence ID" value="MEA3570136.1"/>
    <property type="molecule type" value="Genomic_DNA"/>
</dbReference>
<reference evidence="2 3" key="1">
    <citation type="submission" date="2023-12" db="EMBL/GenBank/DDBJ databases">
        <title>Whole genome sequencing of Paenibacillus phoenicis isolated from the Phoenix Mars Lander spacecraft assembly facility.</title>
        <authorList>
            <person name="Garcia A."/>
            <person name="Venkateswaran K."/>
        </authorList>
    </citation>
    <scope>NUCLEOTIDE SEQUENCE [LARGE SCALE GENOMIC DNA]</scope>
    <source>
        <strain evidence="2 3">3PO2SA</strain>
    </source>
</reference>
<accession>A0ABU5PJQ7</accession>
<comment type="caution">
    <text evidence="2">The sequence shown here is derived from an EMBL/GenBank/DDBJ whole genome shotgun (WGS) entry which is preliminary data.</text>
</comment>
<gene>
    <name evidence="2" type="ORF">U9M73_08970</name>
</gene>
<dbReference type="InterPro" id="IPR031837">
    <property type="entry name" value="DUF5071"/>
</dbReference>
<dbReference type="InterPro" id="IPR038692">
    <property type="entry name" value="Cthe_2751_sf"/>
</dbReference>
<sequence length="129" mass="14996">MDVANYLPKDKSDYDSIKLLKTLSKAELKLILPEILEWTKDINWPVAPLIIDELLIPLGQDLIPSLKDILESNDYDWIQNILWHLIRKLDTGIISSLKEELYRLAQLKNKDLIEYDIPEIAKELLAQSK</sequence>
<dbReference type="Gene3D" id="1.25.40.750">
    <property type="entry name" value="Domain of unknown function DUF5071"/>
    <property type="match status" value="1"/>
</dbReference>
<feature type="domain" description="DUF5071" evidence="1">
    <location>
        <begin position="7"/>
        <end position="125"/>
    </location>
</feature>
<keyword evidence="3" id="KW-1185">Reference proteome</keyword>
<proteinExistence type="predicted"/>
<evidence type="ECO:0000313" key="2">
    <source>
        <dbReference type="EMBL" id="MEA3570136.1"/>
    </source>
</evidence>
<protein>
    <submittedName>
        <fullName evidence="2">DUF5071 domain-containing protein</fullName>
    </submittedName>
</protein>
<organism evidence="2 3">
    <name type="scientific">Paenibacillus phoenicis</name>
    <dbReference type="NCBI Taxonomy" id="554117"/>
    <lineage>
        <taxon>Bacteria</taxon>
        <taxon>Bacillati</taxon>
        <taxon>Bacillota</taxon>
        <taxon>Bacilli</taxon>
        <taxon>Bacillales</taxon>
        <taxon>Paenibacillaceae</taxon>
        <taxon>Paenibacillus</taxon>
    </lineage>
</organism>
<dbReference type="Pfam" id="PF16804">
    <property type="entry name" value="DUF5071"/>
    <property type="match status" value="1"/>
</dbReference>
<dbReference type="Proteomes" id="UP001292216">
    <property type="component" value="Unassembled WGS sequence"/>
</dbReference>
<dbReference type="RefSeq" id="WP_028539437.1">
    <property type="nucleotide sequence ID" value="NZ_CBCSKM010000012.1"/>
</dbReference>
<evidence type="ECO:0000313" key="3">
    <source>
        <dbReference type="Proteomes" id="UP001292216"/>
    </source>
</evidence>
<name>A0ABU5PJQ7_9BACL</name>